<proteinExistence type="predicted"/>
<feature type="transmembrane region" description="Helical" evidence="1">
    <location>
        <begin position="142"/>
        <end position="163"/>
    </location>
</feature>
<name>W7TLU6_9STRA</name>
<feature type="transmembrane region" description="Helical" evidence="1">
    <location>
        <begin position="226"/>
        <end position="246"/>
    </location>
</feature>
<dbReference type="Proteomes" id="UP000019335">
    <property type="component" value="Unassembled WGS sequence"/>
</dbReference>
<feature type="transmembrane region" description="Helical" evidence="1">
    <location>
        <begin position="252"/>
        <end position="275"/>
    </location>
</feature>
<accession>W7TLU6</accession>
<dbReference type="PANTHER" id="PTHR18640">
    <property type="entry name" value="SOLUTE CARRIER FAMILY 10 MEMBER 7"/>
    <property type="match status" value="1"/>
</dbReference>
<organism evidence="3 4">
    <name type="scientific">Nannochloropsis gaditana</name>
    <dbReference type="NCBI Taxonomy" id="72520"/>
    <lineage>
        <taxon>Eukaryota</taxon>
        <taxon>Sar</taxon>
        <taxon>Stramenopiles</taxon>
        <taxon>Ochrophyta</taxon>
        <taxon>Eustigmatophyceae</taxon>
        <taxon>Eustigmatales</taxon>
        <taxon>Monodopsidaceae</taxon>
        <taxon>Nannochloropsis</taxon>
    </lineage>
</organism>
<dbReference type="GO" id="GO:0005886">
    <property type="term" value="C:plasma membrane"/>
    <property type="evidence" value="ECO:0007669"/>
    <property type="project" value="TreeGrafter"/>
</dbReference>
<evidence type="ECO:0000313" key="4">
    <source>
        <dbReference type="Proteomes" id="UP000019335"/>
    </source>
</evidence>
<feature type="non-terminal residue" evidence="3">
    <location>
        <position position="297"/>
    </location>
</feature>
<feature type="transmembrane region" description="Helical" evidence="1">
    <location>
        <begin position="183"/>
        <end position="205"/>
    </location>
</feature>
<dbReference type="OrthoDB" id="188035at2759"/>
<evidence type="ECO:0000256" key="2">
    <source>
        <dbReference type="SAM" id="SignalP"/>
    </source>
</evidence>
<feature type="signal peptide" evidence="2">
    <location>
        <begin position="1"/>
        <end position="22"/>
    </location>
</feature>
<dbReference type="Pfam" id="PF13593">
    <property type="entry name" value="SBF_like"/>
    <property type="match status" value="1"/>
</dbReference>
<gene>
    <name evidence="3" type="ORF">Naga_101040g1</name>
</gene>
<reference evidence="3 4" key="1">
    <citation type="journal article" date="2014" name="Mol. Plant">
        <title>Chromosome Scale Genome Assembly and Transcriptome Profiling of Nannochloropsis gaditana in Nitrogen Depletion.</title>
        <authorList>
            <person name="Corteggiani Carpinelli E."/>
            <person name="Telatin A."/>
            <person name="Vitulo N."/>
            <person name="Forcato C."/>
            <person name="D'Angelo M."/>
            <person name="Schiavon R."/>
            <person name="Vezzi A."/>
            <person name="Giacometti G.M."/>
            <person name="Morosinotto T."/>
            <person name="Valle G."/>
        </authorList>
    </citation>
    <scope>NUCLEOTIDE SEQUENCE [LARGE SCALE GENOMIC DNA]</scope>
    <source>
        <strain evidence="3 4">B-31</strain>
    </source>
</reference>
<protein>
    <submittedName>
        <fullName evidence="3">Sodium bile acid cotransporter 7</fullName>
    </submittedName>
</protein>
<sequence length="297" mass="31600">MVLRSFSLSLVLLLPLLFHVRHCPHATTVASMHTPTSDASAFSGPPFLPRQRLVNIRSITKARGAHVAPAYRVVSASLSPVHASHLPNCRGGGEATGFRLRPALRRLTSSIIRKHFLVTGMVIAIVLARYNPHFGRIGGPLAPEWTVNTVGVSVIFLLSGLSLQLQELTSAAKDFKLNAAIQAFNLGAGPLLGLAFQPLLIFAGVDARLATGLLIVSCLPTTVNMCIVLSGAAGASLALAVFNAVLSNFLGVFVAPATIFACVGAQTINVPYVAVIKKLVYKVGREERREGEKRGRE</sequence>
<keyword evidence="1" id="KW-0472">Membrane</keyword>
<feature type="transmembrane region" description="Helical" evidence="1">
    <location>
        <begin position="111"/>
        <end position="130"/>
    </location>
</feature>
<dbReference type="Gene3D" id="1.20.1530.20">
    <property type="match status" value="1"/>
</dbReference>
<dbReference type="PANTHER" id="PTHR18640:SF5">
    <property type="entry name" value="SODIUM_BILE ACID COTRANSPORTER 7"/>
    <property type="match status" value="1"/>
</dbReference>
<evidence type="ECO:0000256" key="1">
    <source>
        <dbReference type="SAM" id="Phobius"/>
    </source>
</evidence>
<feature type="chain" id="PRO_5004900963" evidence="2">
    <location>
        <begin position="23"/>
        <end position="297"/>
    </location>
</feature>
<keyword evidence="1" id="KW-0812">Transmembrane</keyword>
<dbReference type="InterPro" id="IPR016833">
    <property type="entry name" value="Put_Na-Bile_cotransptr"/>
</dbReference>
<keyword evidence="4" id="KW-1185">Reference proteome</keyword>
<evidence type="ECO:0000313" key="3">
    <source>
        <dbReference type="EMBL" id="EWM21704.1"/>
    </source>
</evidence>
<keyword evidence="2" id="KW-0732">Signal</keyword>
<comment type="caution">
    <text evidence="3">The sequence shown here is derived from an EMBL/GenBank/DDBJ whole genome shotgun (WGS) entry which is preliminary data.</text>
</comment>
<keyword evidence="1" id="KW-1133">Transmembrane helix</keyword>
<dbReference type="InterPro" id="IPR038770">
    <property type="entry name" value="Na+/solute_symporter_sf"/>
</dbReference>
<dbReference type="EMBL" id="AZIL01002390">
    <property type="protein sequence ID" value="EWM21704.1"/>
    <property type="molecule type" value="Genomic_DNA"/>
</dbReference>
<dbReference type="AlphaFoldDB" id="W7TLU6"/>